<protein>
    <submittedName>
        <fullName evidence="2">Uncharacterized protein</fullName>
    </submittedName>
</protein>
<proteinExistence type="predicted"/>
<comment type="caution">
    <text evidence="2">The sequence shown here is derived from an EMBL/GenBank/DDBJ whole genome shotgun (WGS) entry which is preliminary data.</text>
</comment>
<sequence>MPFEPGDKDPEAEAFLSSCYDFERADTNSTACDKDMKERSDVASDHSGSIERENLFKQQTFSSGQKNLPPAVKELEDVDELPELEREDDELKMNKTGLGFQASSKKGKRKSRCSNRTKKCPRKCVSNGSKIRSQSVTSEDSVTIDELAICAQPKSTLKQGSSGAKSKSTRSKGFREKSLASRSPHRSKVDTSDESSLSSLEAIEELVEHNFTCWRQDDQNRCQGAEAKLREVEEVYVAFFEFDCFEFICYFLKINVHFGFIGVATLNSTQ</sequence>
<evidence type="ECO:0000313" key="2">
    <source>
        <dbReference type="EMBL" id="VEL41234.1"/>
    </source>
</evidence>
<accession>A0A448XNZ3</accession>
<feature type="region of interest" description="Disordered" evidence="1">
    <location>
        <begin position="30"/>
        <end position="50"/>
    </location>
</feature>
<dbReference type="EMBL" id="CAAALY010268496">
    <property type="protein sequence ID" value="VEL41234.1"/>
    <property type="molecule type" value="Genomic_DNA"/>
</dbReference>
<keyword evidence="3" id="KW-1185">Reference proteome</keyword>
<reference evidence="2" key="1">
    <citation type="submission" date="2018-11" db="EMBL/GenBank/DDBJ databases">
        <authorList>
            <consortium name="Pathogen Informatics"/>
        </authorList>
    </citation>
    <scope>NUCLEOTIDE SEQUENCE</scope>
</reference>
<feature type="region of interest" description="Disordered" evidence="1">
    <location>
        <begin position="157"/>
        <end position="195"/>
    </location>
</feature>
<name>A0A448XNZ3_9PLAT</name>
<feature type="compositionally biased region" description="Basic residues" evidence="1">
    <location>
        <begin position="105"/>
        <end position="122"/>
    </location>
</feature>
<dbReference type="Proteomes" id="UP000784294">
    <property type="component" value="Unassembled WGS sequence"/>
</dbReference>
<feature type="compositionally biased region" description="Polar residues" evidence="1">
    <location>
        <begin position="157"/>
        <end position="166"/>
    </location>
</feature>
<evidence type="ECO:0000313" key="3">
    <source>
        <dbReference type="Proteomes" id="UP000784294"/>
    </source>
</evidence>
<feature type="region of interest" description="Disordered" evidence="1">
    <location>
        <begin position="84"/>
        <end position="137"/>
    </location>
</feature>
<dbReference type="AlphaFoldDB" id="A0A448XNZ3"/>
<feature type="compositionally biased region" description="Polar residues" evidence="1">
    <location>
        <begin position="126"/>
        <end position="137"/>
    </location>
</feature>
<evidence type="ECO:0000256" key="1">
    <source>
        <dbReference type="SAM" id="MobiDB-lite"/>
    </source>
</evidence>
<gene>
    <name evidence="2" type="ORF">PXEA_LOCUS34674</name>
</gene>
<organism evidence="2 3">
    <name type="scientific">Protopolystoma xenopodis</name>
    <dbReference type="NCBI Taxonomy" id="117903"/>
    <lineage>
        <taxon>Eukaryota</taxon>
        <taxon>Metazoa</taxon>
        <taxon>Spiralia</taxon>
        <taxon>Lophotrochozoa</taxon>
        <taxon>Platyhelminthes</taxon>
        <taxon>Monogenea</taxon>
        <taxon>Polyopisthocotylea</taxon>
        <taxon>Polystomatidea</taxon>
        <taxon>Polystomatidae</taxon>
        <taxon>Protopolystoma</taxon>
    </lineage>
</organism>